<dbReference type="STRING" id="240159.A0A4U5V1U4"/>
<dbReference type="EMBL" id="CM014090">
    <property type="protein sequence ID" value="TKS81378.1"/>
    <property type="molecule type" value="Genomic_DNA"/>
</dbReference>
<feature type="domain" description="C1q" evidence="4">
    <location>
        <begin position="83"/>
        <end position="178"/>
    </location>
</feature>
<dbReference type="GO" id="GO:0099558">
    <property type="term" value="P:maintenance of synapse structure"/>
    <property type="evidence" value="ECO:0007669"/>
    <property type="project" value="TreeGrafter"/>
</dbReference>
<keyword evidence="2" id="KW-0964">Secreted</keyword>
<dbReference type="SMART" id="SM00110">
    <property type="entry name" value="C1Q"/>
    <property type="match status" value="1"/>
</dbReference>
<dbReference type="Pfam" id="PF00386">
    <property type="entry name" value="C1q"/>
    <property type="match status" value="1"/>
</dbReference>
<proteinExistence type="predicted"/>
<keyword evidence="3" id="KW-0732">Signal</keyword>
<dbReference type="GO" id="GO:0005576">
    <property type="term" value="C:extracellular region"/>
    <property type="evidence" value="ECO:0007669"/>
    <property type="project" value="UniProtKB-SubCell"/>
</dbReference>
<name>A0A4U5V1U4_COLLU</name>
<evidence type="ECO:0000256" key="1">
    <source>
        <dbReference type="ARBA" id="ARBA00004613"/>
    </source>
</evidence>
<evidence type="ECO:0000256" key="2">
    <source>
        <dbReference type="ARBA" id="ARBA00022525"/>
    </source>
</evidence>
<accession>A0A4U5V1U4</accession>
<dbReference type="GO" id="GO:0045202">
    <property type="term" value="C:synapse"/>
    <property type="evidence" value="ECO:0007669"/>
    <property type="project" value="TreeGrafter"/>
</dbReference>
<keyword evidence="6" id="KW-1185">Reference proteome</keyword>
<dbReference type="InterPro" id="IPR008983">
    <property type="entry name" value="Tumour_necrosis_fac-like_dom"/>
</dbReference>
<dbReference type="Gene3D" id="2.60.120.40">
    <property type="match status" value="1"/>
</dbReference>
<comment type="subcellular location">
    <subcellularLocation>
        <location evidence="1">Secreted</location>
    </subcellularLocation>
</comment>
<dbReference type="Proteomes" id="UP000298787">
    <property type="component" value="Chromosome 13"/>
</dbReference>
<dbReference type="PROSITE" id="PS50871">
    <property type="entry name" value="C1Q"/>
    <property type="match status" value="1"/>
</dbReference>
<protein>
    <recommendedName>
        <fullName evidence="4">C1q domain-containing protein</fullName>
    </recommendedName>
</protein>
<dbReference type="PANTHER" id="PTHR22923">
    <property type="entry name" value="CEREBELLIN-RELATED"/>
    <property type="match status" value="1"/>
</dbReference>
<evidence type="ECO:0000256" key="3">
    <source>
        <dbReference type="ARBA" id="ARBA00022729"/>
    </source>
</evidence>
<dbReference type="PANTHER" id="PTHR22923:SF89">
    <property type="entry name" value="CEREBELLIN 18"/>
    <property type="match status" value="1"/>
</dbReference>
<dbReference type="InterPro" id="IPR001073">
    <property type="entry name" value="C1q_dom"/>
</dbReference>
<dbReference type="AlphaFoldDB" id="A0A4U5V1U4"/>
<gene>
    <name evidence="5" type="ORF">D9C73_015483</name>
</gene>
<reference evidence="5 6" key="1">
    <citation type="submission" date="2019-01" db="EMBL/GenBank/DDBJ databases">
        <title>Genome Assembly of Collichthys lucidus.</title>
        <authorList>
            <person name="Cai M."/>
            <person name="Xiao S."/>
        </authorList>
    </citation>
    <scope>NUCLEOTIDE SEQUENCE [LARGE SCALE GENOMIC DNA]</scope>
    <source>
        <strain evidence="5">JT15FE1705JMU</strain>
        <tissue evidence="5">Muscle</tissue>
    </source>
</reference>
<evidence type="ECO:0000313" key="6">
    <source>
        <dbReference type="Proteomes" id="UP000298787"/>
    </source>
</evidence>
<dbReference type="InterPro" id="IPR050822">
    <property type="entry name" value="Cerebellin_Synaptic_Org"/>
</dbReference>
<sequence length="262" mass="28822">MHYPREPALKYDCITSFVPAGVTVPLPSCGGLIPVGHHPQAERGCTCCCAADDMYKLEETTFLKLVNMWGKIKELNANVEECTKDVQIAFSATIDPSIAVPMPGTSERCFGPFNTNVPIPYAVVSLNNGFGFNPTMGIFTTPRSGVYLFSFTAYSYVEKGERLYHQVQLMKNGAKVVSVWENNREDGEDSATQLYPLTAVRQSISITAGLAVKPSRHRLSLRSWKASERQEAFCVISELPEGFQSGPLLCLPCCLPPFILQA</sequence>
<dbReference type="SUPFAM" id="SSF49842">
    <property type="entry name" value="TNF-like"/>
    <property type="match status" value="1"/>
</dbReference>
<evidence type="ECO:0000313" key="5">
    <source>
        <dbReference type="EMBL" id="TKS81378.1"/>
    </source>
</evidence>
<organism evidence="5 6">
    <name type="scientific">Collichthys lucidus</name>
    <name type="common">Big head croaker</name>
    <name type="synonym">Sciaena lucida</name>
    <dbReference type="NCBI Taxonomy" id="240159"/>
    <lineage>
        <taxon>Eukaryota</taxon>
        <taxon>Metazoa</taxon>
        <taxon>Chordata</taxon>
        <taxon>Craniata</taxon>
        <taxon>Vertebrata</taxon>
        <taxon>Euteleostomi</taxon>
        <taxon>Actinopterygii</taxon>
        <taxon>Neopterygii</taxon>
        <taxon>Teleostei</taxon>
        <taxon>Neoteleostei</taxon>
        <taxon>Acanthomorphata</taxon>
        <taxon>Eupercaria</taxon>
        <taxon>Sciaenidae</taxon>
        <taxon>Collichthys</taxon>
    </lineage>
</organism>
<evidence type="ECO:0000259" key="4">
    <source>
        <dbReference type="PROSITE" id="PS50871"/>
    </source>
</evidence>